<name>A0AAV7NKR2_PLEWA</name>
<accession>A0AAV7NKR2</accession>
<dbReference type="AlphaFoldDB" id="A0AAV7NKR2"/>
<sequence length="104" mass="12065">MLFAHAPRARLRCLKRAVLGALPWLRWTTLPGQACATQTISRCQSKVVLVTHNDTVQEILYWERHCLLGRVRHRQFLSVNHALSWLPTTTQLRKFSALMLPSYQ</sequence>
<evidence type="ECO:0000313" key="1">
    <source>
        <dbReference type="EMBL" id="KAJ1116637.1"/>
    </source>
</evidence>
<comment type="caution">
    <text evidence="1">The sequence shown here is derived from an EMBL/GenBank/DDBJ whole genome shotgun (WGS) entry which is preliminary data.</text>
</comment>
<proteinExistence type="predicted"/>
<evidence type="ECO:0000313" key="2">
    <source>
        <dbReference type="Proteomes" id="UP001066276"/>
    </source>
</evidence>
<dbReference type="EMBL" id="JANPWB010000012">
    <property type="protein sequence ID" value="KAJ1116637.1"/>
    <property type="molecule type" value="Genomic_DNA"/>
</dbReference>
<reference evidence="1" key="1">
    <citation type="journal article" date="2022" name="bioRxiv">
        <title>Sequencing and chromosome-scale assembly of the giantPleurodeles waltlgenome.</title>
        <authorList>
            <person name="Brown T."/>
            <person name="Elewa A."/>
            <person name="Iarovenko S."/>
            <person name="Subramanian E."/>
            <person name="Araus A.J."/>
            <person name="Petzold A."/>
            <person name="Susuki M."/>
            <person name="Suzuki K.-i.T."/>
            <person name="Hayashi T."/>
            <person name="Toyoda A."/>
            <person name="Oliveira C."/>
            <person name="Osipova E."/>
            <person name="Leigh N.D."/>
            <person name="Simon A."/>
            <person name="Yun M.H."/>
        </authorList>
    </citation>
    <scope>NUCLEOTIDE SEQUENCE</scope>
    <source>
        <strain evidence="1">20211129_DDA</strain>
        <tissue evidence="1">Liver</tissue>
    </source>
</reference>
<protein>
    <recommendedName>
        <fullName evidence="3">Secreted protein</fullName>
    </recommendedName>
</protein>
<keyword evidence="2" id="KW-1185">Reference proteome</keyword>
<evidence type="ECO:0008006" key="3">
    <source>
        <dbReference type="Google" id="ProtNLM"/>
    </source>
</evidence>
<dbReference type="Proteomes" id="UP001066276">
    <property type="component" value="Chromosome 8"/>
</dbReference>
<gene>
    <name evidence="1" type="ORF">NDU88_004843</name>
</gene>
<organism evidence="1 2">
    <name type="scientific">Pleurodeles waltl</name>
    <name type="common">Iberian ribbed newt</name>
    <dbReference type="NCBI Taxonomy" id="8319"/>
    <lineage>
        <taxon>Eukaryota</taxon>
        <taxon>Metazoa</taxon>
        <taxon>Chordata</taxon>
        <taxon>Craniata</taxon>
        <taxon>Vertebrata</taxon>
        <taxon>Euteleostomi</taxon>
        <taxon>Amphibia</taxon>
        <taxon>Batrachia</taxon>
        <taxon>Caudata</taxon>
        <taxon>Salamandroidea</taxon>
        <taxon>Salamandridae</taxon>
        <taxon>Pleurodelinae</taxon>
        <taxon>Pleurodeles</taxon>
    </lineage>
</organism>